<gene>
    <name evidence="1" type="ORF">AB4Y39_12900</name>
</gene>
<name>A0AB39IA38_9PSED</name>
<reference evidence="1" key="1">
    <citation type="submission" date="2024-07" db="EMBL/GenBank/DDBJ databases">
        <title>Identification and characteristics of a novel species of coltsfoot's symbiotic bacteria.</title>
        <authorList>
            <person name="Juszczyk A."/>
            <person name="Jasielczuk I."/>
            <person name="Gurgul A."/>
            <person name="Rogala M."/>
            <person name="Kowalczyk A."/>
            <person name="Szmatola T."/>
            <person name="Kosecka-Strojek M."/>
            <person name="Arent Z."/>
            <person name="Latowski D."/>
        </authorList>
    </citation>
    <scope>NUCLEOTIDE SEQUENCE</scope>
    <source>
        <strain evidence="1">Hg7Tf</strain>
    </source>
</reference>
<organism evidence="1">
    <name type="scientific">Pseudomonas sp. Hg7Tf</name>
    <dbReference type="NCBI Taxonomy" id="3236988"/>
    <lineage>
        <taxon>Bacteria</taxon>
        <taxon>Pseudomonadati</taxon>
        <taxon>Pseudomonadota</taxon>
        <taxon>Gammaproteobacteria</taxon>
        <taxon>Pseudomonadales</taxon>
        <taxon>Pseudomonadaceae</taxon>
        <taxon>Pseudomonas</taxon>
    </lineage>
</organism>
<evidence type="ECO:0000313" key="1">
    <source>
        <dbReference type="EMBL" id="XDK39515.1"/>
    </source>
</evidence>
<proteinExistence type="predicted"/>
<accession>A0AB39IA38</accession>
<protein>
    <submittedName>
        <fullName evidence="1">Uncharacterized protein</fullName>
    </submittedName>
</protein>
<dbReference type="RefSeq" id="WP_368491680.1">
    <property type="nucleotide sequence ID" value="NZ_CP162607.1"/>
</dbReference>
<sequence>MHHSTQPPIRCYPDSSACSNESGFMTSPTHGARLHMNLQERLSLNTDLDCAVANRFVLRPTLYEVCARLLVEQWLKHQISDHDPLSLYLVSTDSTPQRTYSRRLFKVLAERFCRRATLNLTPEEDFLSLNESLNPQGAVDIDLHAVEQLINETGPFLQESYQRALVDFWSEADRSGQSPWQWYADYLKQQFKSAIDMGFDAGVLSQADAAAAHLVYTYPSLHDRNLWPNTGNLSVQHLMLDTSASAYLDRDLASALLIQRLDTSTSHNTTLVYSTTGEVLPLASQQALFTGLGRLWPALTVSRPQLQLTHITNNCFEAQARGVLDQQLRVITALMQQYQSEYSAPLMSMELDRMTSMIGLCSAAEQERRTQLANHLPDWLSHSKGPLMRRYGAMLLDVAQSYEDAAGQFWLDGIDDAETFSYQQLARQINIDHPGSELDVRDVVVINHQVIATAIPSQDSLITDGTVRPVRFSLAQLAIGNLGLLAPGRIELVSATGHALPSWMDEGYMRQLVSKLDIGSAYPQMLTHNMLDDADQRQLRQQLFDAQLRTQIPAYALELHLRDNSLSDDAVSGITQVFNAQPRPQPSDWVMRPLGLISQAGATPDEPHNCWLIETQRMSSSPCVLYRPLHPQPLLEFSDRLAVLEAISSSGDLQDDLLERLPEASRRIYANGGFLEPHLYLSVEDDFAVPFGAPRPPSLSQQTPVANIGSRLYQTCVEEAIRHFQAQSRSTAATRWKRWETLGWLLFNTLLPLAGGTLARAAWLVQMSVALADFINTDAQRDPTGHRIALINLLVNVAVVLFSHAYQGLRLDLQNVAPLPALAPDQAVTPLEPGPASVNTLAFSWARPDHTLDAAQHLALVKLQANVSLSQLGSPVPKGPLRGLYLYGDQLWAHLDNQVYRVIIDPHREQPRIVAASPSDAPGPWLIRDEVGRWQLDLALRLRGGMPLSRRVQEQKLQRQQAYNALKTKFASDTEQVKSQKATRDRVLGMAATATDERLMRSCLEKTQGYAKFWREYLHTLEEVNEHEPVPHYKVVRATALYELVRSEQSNVTALTRLFRPLRAQLVDLAKQHSQQQAFPEADSRIINHRLDAMSPLLDQMIAGAEVLTDARRQLNRLASRQQTTIAQLNDWVQTNREEPSTHLMWRYLLVENHFNRLKLLHSLDDQATYWLDCSWKNLELGIAQRVRLSDLEEAGIELQVRLLRSISDQMGVCLRQLGNLKSLLIEPAALQALAQLQADVEHIAEGVRQDLAELPDYPVASTVQQLRSQVPGLIDTTEHGLLLAEPRVDDDTLVDIPGPDNKTATRTYRREQEDWVEVSAVATPEPATRTTQSLKRLLRNSRIYMANARKTLHSLQTNASTSYLPVEIEELLQHHKTLLNAEREAIEQHLTDDNQTDEATVTDDGALTMKALDELVQTLTSQTLELRTQAALRQNPRMAEVQYLIDRGQIQVRAVGPRRHLAKVKGRADDYLDEYEISHQGTALWYAHFHYQAMNTPREAFVAGHLKTADQRLAAGASVTDASGRSIDVYRAPVTAASAAKYFFNL</sequence>
<dbReference type="EMBL" id="CP162607">
    <property type="protein sequence ID" value="XDK39515.1"/>
    <property type="molecule type" value="Genomic_DNA"/>
</dbReference>